<dbReference type="GO" id="GO:0022857">
    <property type="term" value="F:transmembrane transporter activity"/>
    <property type="evidence" value="ECO:0007669"/>
    <property type="project" value="InterPro"/>
</dbReference>
<keyword evidence="3" id="KW-0813">Transport</keyword>
<keyword evidence="6 8" id="KW-1133">Transmembrane helix</keyword>
<dbReference type="CDD" id="cd06550">
    <property type="entry name" value="TM_ABC_iron-siderophores_like"/>
    <property type="match status" value="1"/>
</dbReference>
<feature type="transmembrane region" description="Helical" evidence="8">
    <location>
        <begin position="65"/>
        <end position="86"/>
    </location>
</feature>
<dbReference type="SUPFAM" id="SSF81345">
    <property type="entry name" value="ABC transporter involved in vitamin B12 uptake, BtuC"/>
    <property type="match status" value="1"/>
</dbReference>
<sequence length="338" mass="36184">MMGEDKNNILIFIGALLFSAFLIFLALFIGSSQINPADILSYIFNSSSVSASAAIIIGEIRLPRIILAFIVGAGLAVAGAVFQAIIRNPMVDPYIIGISAGAGTGVMLALFLGVEIAIFNLNSLPAFAFLGAVITVFTVYQLARVGNKLPVLTFLLAGVAVSFILNSMMSFLMVLRTENLQQLVYWLMGSLAGSAWGDIKMILPYFLTAFAVILFYLKDLNILLLGEESARHLGLNVERTKIILLGAASLLTASVVSVSGSIGFIGLVVPHIARMIIGPDHRRLIPLAALFGASFLLLADTAARTIMAPMELPVGIITAFAGGPYFIYLLRNKSKNIW</sequence>
<keyword evidence="4" id="KW-1003">Cell membrane</keyword>
<feature type="transmembrane region" description="Helical" evidence="8">
    <location>
        <begin position="195"/>
        <end position="217"/>
    </location>
</feature>
<dbReference type="Proteomes" id="UP000244089">
    <property type="component" value="Unassembled WGS sequence"/>
</dbReference>
<dbReference type="RefSeq" id="WP_243734051.1">
    <property type="nucleotide sequence ID" value="NZ_QAXS01000031.1"/>
</dbReference>
<feature type="transmembrane region" description="Helical" evidence="8">
    <location>
        <begin position="9"/>
        <end position="33"/>
    </location>
</feature>
<dbReference type="PANTHER" id="PTHR30472:SF25">
    <property type="entry name" value="ABC TRANSPORTER PERMEASE PROTEIN MJ0876-RELATED"/>
    <property type="match status" value="1"/>
</dbReference>
<evidence type="ECO:0000256" key="8">
    <source>
        <dbReference type="SAM" id="Phobius"/>
    </source>
</evidence>
<feature type="transmembrane region" description="Helical" evidence="8">
    <location>
        <begin position="149"/>
        <end position="175"/>
    </location>
</feature>
<evidence type="ECO:0000256" key="5">
    <source>
        <dbReference type="ARBA" id="ARBA00022692"/>
    </source>
</evidence>
<dbReference type="FunFam" id="1.10.3470.10:FF:000001">
    <property type="entry name" value="Vitamin B12 ABC transporter permease BtuC"/>
    <property type="match status" value="1"/>
</dbReference>
<dbReference type="Proteomes" id="UP000295176">
    <property type="component" value="Unassembled WGS sequence"/>
</dbReference>
<proteinExistence type="inferred from homology"/>
<comment type="similarity">
    <text evidence="2">Belongs to the binding-protein-dependent transport system permease family. FecCD subfamily.</text>
</comment>
<evidence type="ECO:0000256" key="1">
    <source>
        <dbReference type="ARBA" id="ARBA00004651"/>
    </source>
</evidence>
<feature type="transmembrane region" description="Helical" evidence="8">
    <location>
        <begin position="39"/>
        <end position="58"/>
    </location>
</feature>
<evidence type="ECO:0000256" key="4">
    <source>
        <dbReference type="ARBA" id="ARBA00022475"/>
    </source>
</evidence>
<comment type="caution">
    <text evidence="9">The sequence shown here is derived from an EMBL/GenBank/DDBJ whole genome shotgun (WGS) entry which is preliminary data.</text>
</comment>
<evidence type="ECO:0000256" key="2">
    <source>
        <dbReference type="ARBA" id="ARBA00007935"/>
    </source>
</evidence>
<organism evidence="9 11">
    <name type="scientific">Halanaerobium saccharolyticum</name>
    <dbReference type="NCBI Taxonomy" id="43595"/>
    <lineage>
        <taxon>Bacteria</taxon>
        <taxon>Bacillati</taxon>
        <taxon>Bacillota</taxon>
        <taxon>Clostridia</taxon>
        <taxon>Halanaerobiales</taxon>
        <taxon>Halanaerobiaceae</taxon>
        <taxon>Halanaerobium</taxon>
    </lineage>
</organism>
<reference evidence="9 11" key="1">
    <citation type="submission" date="2018-04" db="EMBL/GenBank/DDBJ databases">
        <title>Subsurface microbial communities from deep shales in Ohio and West Virginia, USA.</title>
        <authorList>
            <person name="Wrighton K."/>
        </authorList>
    </citation>
    <scope>NUCLEOTIDE SEQUENCE [LARGE SCALE GENOMIC DNA]</scope>
    <source>
        <strain evidence="10 12">MSL 7</strain>
        <strain evidence="9 11">WC1</strain>
    </source>
</reference>
<evidence type="ECO:0000313" key="12">
    <source>
        <dbReference type="Proteomes" id="UP000295176"/>
    </source>
</evidence>
<evidence type="ECO:0000313" key="11">
    <source>
        <dbReference type="Proteomes" id="UP000244089"/>
    </source>
</evidence>
<accession>A0A2T5RH45</accession>
<evidence type="ECO:0000256" key="7">
    <source>
        <dbReference type="ARBA" id="ARBA00023136"/>
    </source>
</evidence>
<dbReference type="InterPro" id="IPR037294">
    <property type="entry name" value="ABC_BtuC-like"/>
</dbReference>
<feature type="transmembrane region" description="Helical" evidence="8">
    <location>
        <begin position="284"/>
        <end position="306"/>
    </location>
</feature>
<dbReference type="AlphaFoldDB" id="A0A2T5RH45"/>
<feature type="transmembrane region" description="Helical" evidence="8">
    <location>
        <begin position="312"/>
        <end position="330"/>
    </location>
</feature>
<evidence type="ECO:0000256" key="6">
    <source>
        <dbReference type="ARBA" id="ARBA00022989"/>
    </source>
</evidence>
<keyword evidence="5 8" id="KW-0812">Transmembrane</keyword>
<comment type="subcellular location">
    <subcellularLocation>
        <location evidence="1">Cell membrane</location>
        <topology evidence="1">Multi-pass membrane protein</topology>
    </subcellularLocation>
</comment>
<dbReference type="PANTHER" id="PTHR30472">
    <property type="entry name" value="FERRIC ENTEROBACTIN TRANSPORT SYSTEM PERMEASE PROTEIN"/>
    <property type="match status" value="1"/>
</dbReference>
<feature type="transmembrane region" description="Helical" evidence="8">
    <location>
        <begin position="92"/>
        <end position="112"/>
    </location>
</feature>
<evidence type="ECO:0000313" key="10">
    <source>
        <dbReference type="EMBL" id="TDP88839.1"/>
    </source>
</evidence>
<dbReference type="Gene3D" id="1.10.3470.10">
    <property type="entry name" value="ABC transporter involved in vitamin B12 uptake, BtuC"/>
    <property type="match status" value="1"/>
</dbReference>
<evidence type="ECO:0000256" key="3">
    <source>
        <dbReference type="ARBA" id="ARBA00022448"/>
    </source>
</evidence>
<gene>
    <name evidence="10" type="ORF">C7957_13027</name>
    <name evidence="9" type="ORF">C8C76_13127</name>
</gene>
<dbReference type="GO" id="GO:0005886">
    <property type="term" value="C:plasma membrane"/>
    <property type="evidence" value="ECO:0007669"/>
    <property type="project" value="UniProtKB-SubCell"/>
</dbReference>
<feature type="transmembrane region" description="Helical" evidence="8">
    <location>
        <begin position="124"/>
        <end position="143"/>
    </location>
</feature>
<feature type="transmembrane region" description="Helical" evidence="8">
    <location>
        <begin position="242"/>
        <end position="272"/>
    </location>
</feature>
<dbReference type="Pfam" id="PF01032">
    <property type="entry name" value="FecCD"/>
    <property type="match status" value="1"/>
</dbReference>
<dbReference type="InterPro" id="IPR000522">
    <property type="entry name" value="ABC_transptr_permease_BtuC"/>
</dbReference>
<dbReference type="EMBL" id="QAXS01000031">
    <property type="protein sequence ID" value="PTV94724.1"/>
    <property type="molecule type" value="Genomic_DNA"/>
</dbReference>
<evidence type="ECO:0000313" key="9">
    <source>
        <dbReference type="EMBL" id="PTV94724.1"/>
    </source>
</evidence>
<keyword evidence="7 8" id="KW-0472">Membrane</keyword>
<name>A0A2T5RH45_9FIRM</name>
<dbReference type="EMBL" id="SNXX01000030">
    <property type="protein sequence ID" value="TDP88839.1"/>
    <property type="molecule type" value="Genomic_DNA"/>
</dbReference>
<protein>
    <submittedName>
        <fullName evidence="9">Iron complex transport system permease protein</fullName>
    </submittedName>
</protein>